<accession>A0A2T4AKS8</accession>
<proteinExistence type="predicted"/>
<organism evidence="1 2">
    <name type="scientific">Trichoderma harzianum CBS 226.95</name>
    <dbReference type="NCBI Taxonomy" id="983964"/>
    <lineage>
        <taxon>Eukaryota</taxon>
        <taxon>Fungi</taxon>
        <taxon>Dikarya</taxon>
        <taxon>Ascomycota</taxon>
        <taxon>Pezizomycotina</taxon>
        <taxon>Sordariomycetes</taxon>
        <taxon>Hypocreomycetidae</taxon>
        <taxon>Hypocreales</taxon>
        <taxon>Hypocreaceae</taxon>
        <taxon>Trichoderma</taxon>
    </lineage>
</organism>
<evidence type="ECO:0000313" key="1">
    <source>
        <dbReference type="EMBL" id="PTB57690.1"/>
    </source>
</evidence>
<gene>
    <name evidence="1" type="ORF">M431DRAFT_348046</name>
</gene>
<dbReference type="AlphaFoldDB" id="A0A2T4AKS8"/>
<protein>
    <submittedName>
        <fullName evidence="1">Uncharacterized protein</fullName>
    </submittedName>
</protein>
<dbReference type="EMBL" id="KZ679677">
    <property type="protein sequence ID" value="PTB57690.1"/>
    <property type="molecule type" value="Genomic_DNA"/>
</dbReference>
<reference evidence="1 2" key="1">
    <citation type="submission" date="2016-07" db="EMBL/GenBank/DDBJ databases">
        <title>Multiple horizontal gene transfer events from other fungi enriched the ability of initially mycotrophic Trichoderma (Ascomycota) to feed on dead plant biomass.</title>
        <authorList>
            <consortium name="DOE Joint Genome Institute"/>
            <person name="Aerts A."/>
            <person name="Atanasova L."/>
            <person name="Chenthamara K."/>
            <person name="Zhang J."/>
            <person name="Grujic M."/>
            <person name="Henrissat B."/>
            <person name="Kuo A."/>
            <person name="Salamov A."/>
            <person name="Lipzen A."/>
            <person name="Labutti K."/>
            <person name="Barry K."/>
            <person name="Miao Y."/>
            <person name="Rahimi M.J."/>
            <person name="Shen Q."/>
            <person name="Grigoriev I.V."/>
            <person name="Kubicek C.P."/>
            <person name="Druzhinina I.S."/>
        </authorList>
    </citation>
    <scope>NUCLEOTIDE SEQUENCE [LARGE SCALE GENOMIC DNA]</scope>
    <source>
        <strain evidence="1 2">CBS 226.95</strain>
    </source>
</reference>
<evidence type="ECO:0000313" key="2">
    <source>
        <dbReference type="Proteomes" id="UP000241690"/>
    </source>
</evidence>
<sequence length="66" mass="7144">MAHDEAGLVLIVATELGQGNGMRRHGPVHSSSVWGKLGEERRAMVAVVSFRRVAWSGVVCSIRCLI</sequence>
<dbReference type="RefSeq" id="XP_024777367.1">
    <property type="nucleotide sequence ID" value="XM_024914462.1"/>
</dbReference>
<dbReference type="GeneID" id="36623027"/>
<dbReference type="Proteomes" id="UP000241690">
    <property type="component" value="Unassembled WGS sequence"/>
</dbReference>
<keyword evidence="2" id="KW-1185">Reference proteome</keyword>
<name>A0A2T4AKS8_TRIHA</name>